<dbReference type="EMBL" id="CP146022">
    <property type="protein sequence ID" value="WWQ64625.1"/>
    <property type="molecule type" value="Genomic_DNA"/>
</dbReference>
<name>A0ACD5ABL4_9ACTN</name>
<proteinExistence type="predicted"/>
<sequence>MLIADDIELRRATVADAAALAEAHLRNIEHLRSIEPYRAPDFYTAETHAARIAEDGGATWLLFDTAAGGRVVGRLALSGIVLGPLCSASLGYWVDGEYRGRGLIPAAVEEVCRAARDELGLHRVEAGTLTDNKASQRVLAKCGFVEYGLAPKYLHINGEWRDHVLFQRLLHDDPPARLPPPPSTERSARPF</sequence>
<organism evidence="1 2">
    <name type="scientific">Streptomyces citrinus</name>
    <dbReference type="NCBI Taxonomy" id="3118173"/>
    <lineage>
        <taxon>Bacteria</taxon>
        <taxon>Bacillati</taxon>
        <taxon>Actinomycetota</taxon>
        <taxon>Actinomycetes</taxon>
        <taxon>Kitasatosporales</taxon>
        <taxon>Streptomycetaceae</taxon>
        <taxon>Streptomyces</taxon>
    </lineage>
</organism>
<reference evidence="1" key="1">
    <citation type="journal article" date="2025" name="Int. J. Syst. Evol. Microbiol.">
        <title>Streptomyces citrinus sp. nov., with yellow diffusible pigment.</title>
        <authorList>
            <person name="He Y."/>
            <person name="Yang E."/>
            <person name="Xu J."/>
            <person name="Sun Y."/>
            <person name="Sun L."/>
        </authorList>
    </citation>
    <scope>NUCLEOTIDE SEQUENCE</scope>
    <source>
        <strain evidence="1">Q6</strain>
    </source>
</reference>
<dbReference type="Proteomes" id="UP001432251">
    <property type="component" value="Chromosome"/>
</dbReference>
<accession>A0ACD5ABL4</accession>
<protein>
    <submittedName>
        <fullName evidence="1">GNAT family protein</fullName>
        <ecNumber evidence="1">2.-.-.-</ecNumber>
    </submittedName>
</protein>
<evidence type="ECO:0000313" key="2">
    <source>
        <dbReference type="Proteomes" id="UP001432251"/>
    </source>
</evidence>
<gene>
    <name evidence="1" type="ORF">V2W30_15590</name>
</gene>
<keyword evidence="1" id="KW-0808">Transferase</keyword>
<dbReference type="EC" id="2.-.-.-" evidence="1"/>
<evidence type="ECO:0000313" key="1">
    <source>
        <dbReference type="EMBL" id="WWQ64625.1"/>
    </source>
</evidence>
<keyword evidence="2" id="KW-1185">Reference proteome</keyword>